<gene>
    <name evidence="1" type="ORF">METZ01_LOCUS346981</name>
</gene>
<evidence type="ECO:0008006" key="2">
    <source>
        <dbReference type="Google" id="ProtNLM"/>
    </source>
</evidence>
<dbReference type="InterPro" id="IPR019410">
    <property type="entry name" value="Methyltransf_16"/>
</dbReference>
<dbReference type="CDD" id="cd02440">
    <property type="entry name" value="AdoMet_MTases"/>
    <property type="match status" value="1"/>
</dbReference>
<feature type="non-terminal residue" evidence="1">
    <location>
        <position position="159"/>
    </location>
</feature>
<organism evidence="1">
    <name type="scientific">marine metagenome</name>
    <dbReference type="NCBI Taxonomy" id="408172"/>
    <lineage>
        <taxon>unclassified sequences</taxon>
        <taxon>metagenomes</taxon>
        <taxon>ecological metagenomes</taxon>
    </lineage>
</organism>
<evidence type="ECO:0000313" key="1">
    <source>
        <dbReference type="EMBL" id="SVC94127.1"/>
    </source>
</evidence>
<sequence>MTNSLYEENEVFGGWFNHWRKVRVKKIEDVLGQDWFKGKKILELGAGFGNVGLYFKSLGADVTMSDARSKCLEAILKKDKDANVILLDQDSKWELPEQYDLIIHFGLSYNLKNWKQDLISTINHSRLYVAFETAVNKFYQDICFQIRNYKPHHEFHGPA</sequence>
<protein>
    <recommendedName>
        <fullName evidence="2">Methyltransferase domain-containing protein</fullName>
    </recommendedName>
</protein>
<proteinExistence type="predicted"/>
<reference evidence="1" key="1">
    <citation type="submission" date="2018-05" db="EMBL/GenBank/DDBJ databases">
        <authorList>
            <person name="Lanie J.A."/>
            <person name="Ng W.-L."/>
            <person name="Kazmierczak K.M."/>
            <person name="Andrzejewski T.M."/>
            <person name="Davidsen T.M."/>
            <person name="Wayne K.J."/>
            <person name="Tettelin H."/>
            <person name="Glass J.I."/>
            <person name="Rusch D."/>
            <person name="Podicherti R."/>
            <person name="Tsui H.-C.T."/>
            <person name="Winkler M.E."/>
        </authorList>
    </citation>
    <scope>NUCLEOTIDE SEQUENCE</scope>
</reference>
<dbReference type="EMBL" id="UINC01119954">
    <property type="protein sequence ID" value="SVC94127.1"/>
    <property type="molecule type" value="Genomic_DNA"/>
</dbReference>
<accession>A0A382RAF3</accession>
<dbReference type="Pfam" id="PF10294">
    <property type="entry name" value="Methyltransf_16"/>
    <property type="match status" value="1"/>
</dbReference>
<name>A0A382RAF3_9ZZZZ</name>
<dbReference type="Gene3D" id="3.40.50.150">
    <property type="entry name" value="Vaccinia Virus protein VP39"/>
    <property type="match status" value="1"/>
</dbReference>
<dbReference type="SUPFAM" id="SSF53335">
    <property type="entry name" value="S-adenosyl-L-methionine-dependent methyltransferases"/>
    <property type="match status" value="1"/>
</dbReference>
<dbReference type="InterPro" id="IPR029063">
    <property type="entry name" value="SAM-dependent_MTases_sf"/>
</dbReference>
<dbReference type="AlphaFoldDB" id="A0A382RAF3"/>